<evidence type="ECO:0000313" key="2">
    <source>
        <dbReference type="EMBL" id="KFD69602.1"/>
    </source>
</evidence>
<organism evidence="2">
    <name type="scientific">Trichuris suis</name>
    <name type="common">pig whipworm</name>
    <dbReference type="NCBI Taxonomy" id="68888"/>
    <lineage>
        <taxon>Eukaryota</taxon>
        <taxon>Metazoa</taxon>
        <taxon>Ecdysozoa</taxon>
        <taxon>Nematoda</taxon>
        <taxon>Enoplea</taxon>
        <taxon>Dorylaimia</taxon>
        <taxon>Trichinellida</taxon>
        <taxon>Trichuridae</taxon>
        <taxon>Trichuris</taxon>
    </lineage>
</organism>
<gene>
    <name evidence="2" type="ORF">M514_18218</name>
</gene>
<sequence length="118" mass="13200">MRAGLLPSSHFRTRQRFHQEKRPQMQRNEPGVRLAWANGRAPYDVPFCHLGRHLTISHHHHNSKGFPVKGRQASVAVKIPKVGIPIGQNPDSLNPEKLKSRTGQNSEGSKSCVGQNPE</sequence>
<accession>A0A085NJF6</accession>
<evidence type="ECO:0000256" key="1">
    <source>
        <dbReference type="SAM" id="MobiDB-lite"/>
    </source>
</evidence>
<dbReference type="AlphaFoldDB" id="A0A085NJF6"/>
<proteinExistence type="predicted"/>
<name>A0A085NJF6_9BILA</name>
<dbReference type="EMBL" id="KL367494">
    <property type="protein sequence ID" value="KFD69602.1"/>
    <property type="molecule type" value="Genomic_DNA"/>
</dbReference>
<feature type="compositionally biased region" description="Polar residues" evidence="1">
    <location>
        <begin position="101"/>
        <end position="118"/>
    </location>
</feature>
<reference evidence="2" key="1">
    <citation type="journal article" date="2014" name="Nat. Genet.">
        <title>Genome and transcriptome of the porcine whipworm Trichuris suis.</title>
        <authorList>
            <person name="Jex A.R."/>
            <person name="Nejsum P."/>
            <person name="Schwarz E.M."/>
            <person name="Hu L."/>
            <person name="Young N.D."/>
            <person name="Hall R.S."/>
            <person name="Korhonen P.K."/>
            <person name="Liao S."/>
            <person name="Thamsborg S."/>
            <person name="Xia J."/>
            <person name="Xu P."/>
            <person name="Wang S."/>
            <person name="Scheerlinck J.P."/>
            <person name="Hofmann A."/>
            <person name="Sternberg P.W."/>
            <person name="Wang J."/>
            <person name="Gasser R.B."/>
        </authorList>
    </citation>
    <scope>NUCLEOTIDE SEQUENCE [LARGE SCALE GENOMIC DNA]</scope>
    <source>
        <strain evidence="2">DCEP-RM93F</strain>
    </source>
</reference>
<feature type="region of interest" description="Disordered" evidence="1">
    <location>
        <begin position="81"/>
        <end position="118"/>
    </location>
</feature>
<dbReference type="Proteomes" id="UP000030758">
    <property type="component" value="Unassembled WGS sequence"/>
</dbReference>
<protein>
    <submittedName>
        <fullName evidence="2">Uncharacterized protein</fullName>
    </submittedName>
</protein>